<protein>
    <recommendedName>
        <fullName evidence="4">Adenine nucleotide alpha hydrolase</fullName>
    </recommendedName>
</protein>
<dbReference type="SUPFAM" id="SSF52402">
    <property type="entry name" value="Adenine nucleotide alpha hydrolases-like"/>
    <property type="match status" value="1"/>
</dbReference>
<evidence type="ECO:0000256" key="1">
    <source>
        <dbReference type="PIRSR" id="PIRSR006661-1"/>
    </source>
</evidence>
<dbReference type="OrthoDB" id="9776919at2"/>
<proteinExistence type="predicted"/>
<dbReference type="PANTHER" id="PTHR43169:SF2">
    <property type="entry name" value="NAD_GMP SYNTHASE DOMAIN-CONTAINING PROTEIN"/>
    <property type="match status" value="1"/>
</dbReference>
<accession>A0A2T0RIM5</accession>
<dbReference type="EMBL" id="PVTD01000011">
    <property type="protein sequence ID" value="PRY20972.1"/>
    <property type="molecule type" value="Genomic_DNA"/>
</dbReference>
<dbReference type="AlphaFoldDB" id="A0A2T0RIM5"/>
<keyword evidence="3" id="KW-1185">Reference proteome</keyword>
<dbReference type="InterPro" id="IPR005232">
    <property type="entry name" value="LarE"/>
</dbReference>
<dbReference type="PANTHER" id="PTHR43169">
    <property type="entry name" value="EXSB FAMILY PROTEIN"/>
    <property type="match status" value="1"/>
</dbReference>
<dbReference type="RefSeq" id="WP_106207384.1">
    <property type="nucleotide sequence ID" value="NZ_PVTD01000011.1"/>
</dbReference>
<reference evidence="2 3" key="1">
    <citation type="submission" date="2018-03" db="EMBL/GenBank/DDBJ databases">
        <title>Genomic Encyclopedia of Archaeal and Bacterial Type Strains, Phase II (KMG-II): from individual species to whole genera.</title>
        <authorList>
            <person name="Goeker M."/>
        </authorList>
    </citation>
    <scope>NUCLEOTIDE SEQUENCE [LARGE SCALE GENOMIC DNA]</scope>
    <source>
        <strain evidence="2 3">DSM 29328</strain>
    </source>
</reference>
<dbReference type="InterPro" id="IPR014729">
    <property type="entry name" value="Rossmann-like_a/b/a_fold"/>
</dbReference>
<gene>
    <name evidence="2" type="ORF">CLV78_111127</name>
</gene>
<organism evidence="2 3">
    <name type="scientific">Aliiruegeria haliotis</name>
    <dbReference type="NCBI Taxonomy" id="1280846"/>
    <lineage>
        <taxon>Bacteria</taxon>
        <taxon>Pseudomonadati</taxon>
        <taxon>Pseudomonadota</taxon>
        <taxon>Alphaproteobacteria</taxon>
        <taxon>Rhodobacterales</taxon>
        <taxon>Roseobacteraceae</taxon>
        <taxon>Aliiruegeria</taxon>
    </lineage>
</organism>
<feature type="active site" description="Nucleophile and sulfur donor" evidence="1">
    <location>
        <position position="179"/>
    </location>
</feature>
<evidence type="ECO:0000313" key="2">
    <source>
        <dbReference type="EMBL" id="PRY20972.1"/>
    </source>
</evidence>
<evidence type="ECO:0008006" key="4">
    <source>
        <dbReference type="Google" id="ProtNLM"/>
    </source>
</evidence>
<evidence type="ECO:0000313" key="3">
    <source>
        <dbReference type="Proteomes" id="UP000239480"/>
    </source>
</evidence>
<name>A0A2T0RIM5_9RHOB</name>
<dbReference type="InterPro" id="IPR052188">
    <property type="entry name" value="Ni-pincer_cofactor_biosynth"/>
</dbReference>
<comment type="caution">
    <text evidence="2">The sequence shown here is derived from an EMBL/GenBank/DDBJ whole genome shotgun (WGS) entry which is preliminary data.</text>
</comment>
<dbReference type="GO" id="GO:0016783">
    <property type="term" value="F:sulfurtransferase activity"/>
    <property type="evidence" value="ECO:0007669"/>
    <property type="project" value="InterPro"/>
</dbReference>
<dbReference type="Gene3D" id="3.40.50.620">
    <property type="entry name" value="HUPs"/>
    <property type="match status" value="1"/>
</dbReference>
<sequence length="275" mass="30575">MNRIVSDVFAERQRALKGVLATYGRAAVALSGGVDSLTLATFAHRTLGREAVKMVHAVSPAVPKAATERVRDLARQEGWRLEVVDAGEFADERYRSNPVNRCYFCKTNLYRTLHRIADGVVLSGTNSDDLTDFRPGLTAASENRVRHPYVDVGFAKNDVRRLARSLGLGDVAVLPATPCLASRVETGLRVEPEHLLLIDRVESWFREERELADIRFRHRHDGWVVELDSTALEQLDTCGRNDLVATLRAAFPEISETPVSVAPYRRGSAFVRPAP</sequence>
<dbReference type="Proteomes" id="UP000239480">
    <property type="component" value="Unassembled WGS sequence"/>
</dbReference>
<dbReference type="PIRSF" id="PIRSF006661">
    <property type="entry name" value="PP-lp_UCP006661"/>
    <property type="match status" value="1"/>
</dbReference>